<organism evidence="1 2">
    <name type="scientific">Rhizobium leguminosarum</name>
    <dbReference type="NCBI Taxonomy" id="384"/>
    <lineage>
        <taxon>Bacteria</taxon>
        <taxon>Pseudomonadati</taxon>
        <taxon>Pseudomonadota</taxon>
        <taxon>Alphaproteobacteria</taxon>
        <taxon>Hyphomicrobiales</taxon>
        <taxon>Rhizobiaceae</taxon>
        <taxon>Rhizobium/Agrobacterium group</taxon>
        <taxon>Rhizobium</taxon>
    </lineage>
</organism>
<dbReference type="Proteomes" id="UP000292974">
    <property type="component" value="Unassembled WGS sequence"/>
</dbReference>
<evidence type="ECO:0000313" key="2">
    <source>
        <dbReference type="Proteomes" id="UP000292974"/>
    </source>
</evidence>
<dbReference type="EMBL" id="SIOP01000001">
    <property type="protein sequence ID" value="TAY50935.1"/>
    <property type="molecule type" value="Genomic_DNA"/>
</dbReference>
<name>A0A7M3DQH1_RHILE</name>
<proteinExistence type="predicted"/>
<reference evidence="1 2" key="1">
    <citation type="submission" date="2019-02" db="EMBL/GenBank/DDBJ databases">
        <title>The genomic architecture of introgression among sibling species of bacteria.</title>
        <authorList>
            <person name="Cavassim M.I.A."/>
            <person name="Moeskjaer S."/>
            <person name="Moslemi C."/>
            <person name="Fields B."/>
            <person name="Bachmann A."/>
            <person name="Vilhjalmsson B."/>
            <person name="Schierup M.H."/>
            <person name="Young J.P.W."/>
            <person name="Andersen S.U."/>
        </authorList>
    </citation>
    <scope>NUCLEOTIDE SEQUENCE [LARGE SCALE GENOMIC DNA]</scope>
    <source>
        <strain evidence="1 2">SM135B</strain>
    </source>
</reference>
<accession>A0A7M3DQH1</accession>
<dbReference type="RefSeq" id="WP_130715823.1">
    <property type="nucleotide sequence ID" value="NZ_SIOP01000001.1"/>
</dbReference>
<gene>
    <name evidence="1" type="ORF">ELH90_04035</name>
</gene>
<comment type="caution">
    <text evidence="1">The sequence shown here is derived from an EMBL/GenBank/DDBJ whole genome shotgun (WGS) entry which is preliminary data.</text>
</comment>
<sequence length="74" mass="8087">MTDPNVVVASTVAAAQAAATVTPQAVGQIDKFGADFAKTVRLLMFPFQIGGALQDRLERYIDRAVRQVPEERRI</sequence>
<protein>
    <submittedName>
        <fullName evidence="1">Uncharacterized protein</fullName>
    </submittedName>
</protein>
<evidence type="ECO:0000313" key="1">
    <source>
        <dbReference type="EMBL" id="TAY50935.1"/>
    </source>
</evidence>
<dbReference type="AlphaFoldDB" id="A0A7M3DQH1"/>